<comment type="caution">
    <text evidence="8">The sequence shown here is derived from an EMBL/GenBank/DDBJ whole genome shotgun (WGS) entry which is preliminary data.</text>
</comment>
<name>A0A4Z2EXF9_9TELE</name>
<evidence type="ECO:0000313" key="9">
    <source>
        <dbReference type="Proteomes" id="UP000314294"/>
    </source>
</evidence>
<evidence type="ECO:0000256" key="2">
    <source>
        <dbReference type="ARBA" id="ARBA00006375"/>
    </source>
</evidence>
<gene>
    <name evidence="8" type="primary">Slc25a25</name>
    <name evidence="8" type="ORF">EYF80_056289</name>
</gene>
<evidence type="ECO:0000313" key="8">
    <source>
        <dbReference type="EMBL" id="TNN33545.1"/>
    </source>
</evidence>
<proteinExistence type="inferred from homology"/>
<comment type="subcellular location">
    <subcellularLocation>
        <location evidence="1">Membrane</location>
        <topology evidence="1">Multi-pass membrane protein</topology>
    </subcellularLocation>
</comment>
<dbReference type="AlphaFoldDB" id="A0A4Z2EXF9"/>
<evidence type="ECO:0000256" key="7">
    <source>
        <dbReference type="RuleBase" id="RU000488"/>
    </source>
</evidence>
<protein>
    <submittedName>
        <fullName evidence="8">Calcium-binding mitochondrial carrier protein SCaMC-2</fullName>
    </submittedName>
</protein>
<evidence type="ECO:0000256" key="6">
    <source>
        <dbReference type="PROSITE-ProRule" id="PRU00282"/>
    </source>
</evidence>
<keyword evidence="4" id="KW-0677">Repeat</keyword>
<evidence type="ECO:0000256" key="5">
    <source>
        <dbReference type="ARBA" id="ARBA00023136"/>
    </source>
</evidence>
<dbReference type="EMBL" id="SRLO01002207">
    <property type="protein sequence ID" value="TNN33545.1"/>
    <property type="molecule type" value="Genomic_DNA"/>
</dbReference>
<dbReference type="SUPFAM" id="SSF103506">
    <property type="entry name" value="Mitochondrial carrier"/>
    <property type="match status" value="1"/>
</dbReference>
<evidence type="ECO:0000256" key="3">
    <source>
        <dbReference type="ARBA" id="ARBA00022692"/>
    </source>
</evidence>
<dbReference type="PANTHER" id="PTHR24089">
    <property type="entry name" value="SOLUTE CARRIER FAMILY 25"/>
    <property type="match status" value="1"/>
</dbReference>
<dbReference type="GO" id="GO:0016020">
    <property type="term" value="C:membrane"/>
    <property type="evidence" value="ECO:0007669"/>
    <property type="project" value="UniProtKB-SubCell"/>
</dbReference>
<dbReference type="InterPro" id="IPR023395">
    <property type="entry name" value="MCP_dom_sf"/>
</dbReference>
<organism evidence="8 9">
    <name type="scientific">Liparis tanakae</name>
    <name type="common">Tanaka's snailfish</name>
    <dbReference type="NCBI Taxonomy" id="230148"/>
    <lineage>
        <taxon>Eukaryota</taxon>
        <taxon>Metazoa</taxon>
        <taxon>Chordata</taxon>
        <taxon>Craniata</taxon>
        <taxon>Vertebrata</taxon>
        <taxon>Euteleostomi</taxon>
        <taxon>Actinopterygii</taxon>
        <taxon>Neopterygii</taxon>
        <taxon>Teleostei</taxon>
        <taxon>Neoteleostei</taxon>
        <taxon>Acanthomorphata</taxon>
        <taxon>Eupercaria</taxon>
        <taxon>Perciformes</taxon>
        <taxon>Cottioidei</taxon>
        <taxon>Cottales</taxon>
        <taxon>Liparidae</taxon>
        <taxon>Liparis</taxon>
    </lineage>
</organism>
<dbReference type="InterPro" id="IPR018108">
    <property type="entry name" value="MCP_transmembrane"/>
</dbReference>
<keyword evidence="7" id="KW-0813">Transport</keyword>
<feature type="repeat" description="Solcar" evidence="6">
    <location>
        <begin position="1"/>
        <end position="67"/>
    </location>
</feature>
<dbReference type="Proteomes" id="UP000314294">
    <property type="component" value="Unassembled WGS sequence"/>
</dbReference>
<comment type="similarity">
    <text evidence="2 7">Belongs to the mitochondrial carrier (TC 2.A.29) family.</text>
</comment>
<accession>A0A4Z2EXF9</accession>
<keyword evidence="9" id="KW-1185">Reference proteome</keyword>
<keyword evidence="5 6" id="KW-0472">Membrane</keyword>
<sequence>MTVCAHEALQLNVKESHWPSCMKVKSAKVKCDLEGPRGLYRGLTPNFMKVIPSVSISYVVYESLKIRLGVQSTEFSIKLHLIQIWRPPCWVLWSPELLEASLLGPVVPGAPGGLPAGSCGPSIRVLYAEALQAVRGAGLSPEGGLWGSLWGSLCER</sequence>
<evidence type="ECO:0000256" key="1">
    <source>
        <dbReference type="ARBA" id="ARBA00004141"/>
    </source>
</evidence>
<dbReference type="Gene3D" id="1.50.40.10">
    <property type="entry name" value="Mitochondrial carrier domain"/>
    <property type="match status" value="1"/>
</dbReference>
<reference evidence="8 9" key="1">
    <citation type="submission" date="2019-03" db="EMBL/GenBank/DDBJ databases">
        <title>First draft genome of Liparis tanakae, snailfish: a comprehensive survey of snailfish specific genes.</title>
        <authorList>
            <person name="Kim W."/>
            <person name="Song I."/>
            <person name="Jeong J.-H."/>
            <person name="Kim D."/>
            <person name="Kim S."/>
            <person name="Ryu S."/>
            <person name="Song J.Y."/>
            <person name="Lee S.K."/>
        </authorList>
    </citation>
    <scope>NUCLEOTIDE SEQUENCE [LARGE SCALE GENOMIC DNA]</scope>
    <source>
        <tissue evidence="8">Muscle</tissue>
    </source>
</reference>
<evidence type="ECO:0000256" key="4">
    <source>
        <dbReference type="ARBA" id="ARBA00022737"/>
    </source>
</evidence>
<keyword evidence="3 6" id="KW-0812">Transmembrane</keyword>
<dbReference type="PROSITE" id="PS50920">
    <property type="entry name" value="SOLCAR"/>
    <property type="match status" value="1"/>
</dbReference>
<dbReference type="Pfam" id="PF00153">
    <property type="entry name" value="Mito_carr"/>
    <property type="match status" value="1"/>
</dbReference>